<dbReference type="Gene3D" id="3.80.10.10">
    <property type="entry name" value="Ribonuclease Inhibitor"/>
    <property type="match status" value="2"/>
</dbReference>
<protein>
    <submittedName>
        <fullName evidence="5">Leucine-rich repeat protein</fullName>
    </submittedName>
</protein>
<organism evidence="5">
    <name type="scientific">Enterobius vermicularis</name>
    <name type="common">Human pinworm</name>
    <dbReference type="NCBI Taxonomy" id="51028"/>
    <lineage>
        <taxon>Eukaryota</taxon>
        <taxon>Metazoa</taxon>
        <taxon>Ecdysozoa</taxon>
        <taxon>Nematoda</taxon>
        <taxon>Chromadorea</taxon>
        <taxon>Rhabditida</taxon>
        <taxon>Spirurina</taxon>
        <taxon>Oxyuridomorpha</taxon>
        <taxon>Oxyuroidea</taxon>
        <taxon>Oxyuridae</taxon>
        <taxon>Enterobius</taxon>
    </lineage>
</organism>
<reference evidence="5" key="1">
    <citation type="submission" date="2017-02" db="UniProtKB">
        <authorList>
            <consortium name="WormBaseParasite"/>
        </authorList>
    </citation>
    <scope>IDENTIFICATION</scope>
</reference>
<dbReference type="AlphaFoldDB" id="A0A0N4VAK7"/>
<dbReference type="SMART" id="SM00369">
    <property type="entry name" value="LRR_TYP"/>
    <property type="match status" value="4"/>
</dbReference>
<dbReference type="InterPro" id="IPR003591">
    <property type="entry name" value="Leu-rich_rpt_typical-subtyp"/>
</dbReference>
<gene>
    <name evidence="3" type="ORF">EVEC_LOCUS7022</name>
</gene>
<dbReference type="OrthoDB" id="17912at2759"/>
<keyword evidence="2" id="KW-0677">Repeat</keyword>
<dbReference type="GO" id="GO:0005737">
    <property type="term" value="C:cytoplasm"/>
    <property type="evidence" value="ECO:0007669"/>
    <property type="project" value="TreeGrafter"/>
</dbReference>
<dbReference type="WBParaSite" id="EVEC_0000752001-mRNA-1">
    <property type="protein sequence ID" value="EVEC_0000752001-mRNA-1"/>
    <property type="gene ID" value="EVEC_0000752001"/>
</dbReference>
<dbReference type="Proteomes" id="UP000274131">
    <property type="component" value="Unassembled WGS sequence"/>
</dbReference>
<dbReference type="EMBL" id="UXUI01008746">
    <property type="protein sequence ID" value="VDD92271.1"/>
    <property type="molecule type" value="Genomic_DNA"/>
</dbReference>
<dbReference type="PANTHER" id="PTHR48051">
    <property type="match status" value="1"/>
</dbReference>
<evidence type="ECO:0000256" key="1">
    <source>
        <dbReference type="ARBA" id="ARBA00022614"/>
    </source>
</evidence>
<evidence type="ECO:0000256" key="2">
    <source>
        <dbReference type="ARBA" id="ARBA00022737"/>
    </source>
</evidence>
<dbReference type="PANTHER" id="PTHR48051:SF52">
    <property type="entry name" value="LEUCINE-RICH REPEAT PROTEIN 1"/>
    <property type="match status" value="1"/>
</dbReference>
<evidence type="ECO:0000313" key="5">
    <source>
        <dbReference type="WBParaSite" id="EVEC_0000752001-mRNA-1"/>
    </source>
</evidence>
<dbReference type="PROSITE" id="PS51450">
    <property type="entry name" value="LRR"/>
    <property type="match status" value="2"/>
</dbReference>
<evidence type="ECO:0000313" key="4">
    <source>
        <dbReference type="Proteomes" id="UP000274131"/>
    </source>
</evidence>
<sequence>MQNSNSTDRRRPTKGIISIAKSKGSSADKFELRLSTPKDIRGRLLEINRETVRSIQSKFVNSEGKETSVGPEQAVKSSDFALSQRLMTITNKDQYPKYPLGFPPGLQSLRIVGLQLQAVDSRWFSLNALQRLDLSQNLLGSSRNFGLRFLNIVRLKNLLSLSLAANGLTTFSVGFDDLSRICFKQEFDLRAIFQAELWDSLPVSLVELDLSFNEINHLSPLSTRLVNLSRLNISNNRLRSLPDEICFFRSLRFLDASNNQISFVPGCLGRMKFDLIDFSGNVDLFSFPVGSKSSNSSVASLVEIGAAAVKKNKLPTHILPWDLRFFLSEYTAVCSICLNIFPKSSTCSHMWVLNILSISSTVSHNRGEDGRRVKAEFTLCPSCSTGR</sequence>
<keyword evidence="1" id="KW-0433">Leucine-rich repeat</keyword>
<dbReference type="InterPro" id="IPR050216">
    <property type="entry name" value="LRR_domain-containing"/>
</dbReference>
<keyword evidence="4" id="KW-1185">Reference proteome</keyword>
<reference evidence="3 4" key="2">
    <citation type="submission" date="2018-10" db="EMBL/GenBank/DDBJ databases">
        <authorList>
            <consortium name="Pathogen Informatics"/>
        </authorList>
    </citation>
    <scope>NUCLEOTIDE SEQUENCE [LARGE SCALE GENOMIC DNA]</scope>
</reference>
<name>A0A0N4VAK7_ENTVE</name>
<dbReference type="SUPFAM" id="SSF52058">
    <property type="entry name" value="L domain-like"/>
    <property type="match status" value="1"/>
</dbReference>
<dbReference type="InterPro" id="IPR032675">
    <property type="entry name" value="LRR_dom_sf"/>
</dbReference>
<dbReference type="InterPro" id="IPR001611">
    <property type="entry name" value="Leu-rich_rpt"/>
</dbReference>
<dbReference type="Pfam" id="PF13855">
    <property type="entry name" value="LRR_8"/>
    <property type="match status" value="1"/>
</dbReference>
<accession>A0A0N4VAK7</accession>
<evidence type="ECO:0000313" key="3">
    <source>
        <dbReference type="EMBL" id="VDD92271.1"/>
    </source>
</evidence>
<dbReference type="STRING" id="51028.A0A0N4VAK7"/>
<proteinExistence type="predicted"/>